<evidence type="ECO:0000259" key="4">
    <source>
        <dbReference type="Pfam" id="PF00814"/>
    </source>
</evidence>
<keyword evidence="5" id="KW-0012">Acyltransferase</keyword>
<dbReference type="Gene3D" id="3.30.420.40">
    <property type="match status" value="2"/>
</dbReference>
<dbReference type="SUPFAM" id="SSF53067">
    <property type="entry name" value="Actin-like ATPase domain"/>
    <property type="match status" value="2"/>
</dbReference>
<reference evidence="5 6" key="1">
    <citation type="submission" date="2024-01" db="EMBL/GenBank/DDBJ databases">
        <title>Novel species of the genus Luteimonas isolated from rivers.</title>
        <authorList>
            <person name="Lu H."/>
        </authorList>
    </citation>
    <scope>NUCLEOTIDE SEQUENCE [LARGE SCALE GENOMIC DNA]</scope>
    <source>
        <strain evidence="5 6">FXH3W</strain>
    </source>
</reference>
<dbReference type="Pfam" id="PF00814">
    <property type="entry name" value="TsaD"/>
    <property type="match status" value="1"/>
</dbReference>
<dbReference type="Proteomes" id="UP001356170">
    <property type="component" value="Unassembled WGS sequence"/>
</dbReference>
<comment type="caution">
    <text evidence="5">The sequence shown here is derived from an EMBL/GenBank/DDBJ whole genome shotgun (WGS) entry which is preliminary data.</text>
</comment>
<proteinExistence type="inferred from homology"/>
<keyword evidence="5" id="KW-0808">Transferase</keyword>
<dbReference type="PANTHER" id="PTHR11735:SF11">
    <property type="entry name" value="TRNA THREONYLCARBAMOYLADENOSINE BIOSYNTHESIS PROTEIN TSAB"/>
    <property type="match status" value="1"/>
</dbReference>
<sequence>MNPILAIETATEALSLAVRDGDRIWERHEIAARKQAEWILPWTDGLLLDAGVNRRDLQAIAVSIGPGAFTGVRLGLSVAQGMALALNVPLIGVSTLAALAMGAVRISGAQRILAVIDARMGEVYAARFAWRDGVLMPVGAAQVVAPSNLDLSGIDAGWHVVGTGIDAVEGTLRQRLPADCANDATALPHATDVMTLADVEIAAGRLSLPEQVEPAYLRNRVALTIAEREQGEKL</sequence>
<dbReference type="PANTHER" id="PTHR11735">
    <property type="entry name" value="TRNA N6-ADENOSINE THREONYLCARBAMOYLTRANSFERASE"/>
    <property type="match status" value="1"/>
</dbReference>
<accession>A0ABU7UW02</accession>
<evidence type="ECO:0000256" key="3">
    <source>
        <dbReference type="ARBA" id="ARBA00032446"/>
    </source>
</evidence>
<keyword evidence="6" id="KW-1185">Reference proteome</keyword>
<evidence type="ECO:0000313" key="5">
    <source>
        <dbReference type="EMBL" id="MEF2154711.1"/>
    </source>
</evidence>
<comment type="similarity">
    <text evidence="1">Belongs to the KAE1 / TsaD family. TsaB subfamily.</text>
</comment>
<organism evidence="5 6">
    <name type="scientific">Aquilutibacter rugosus</name>
    <dbReference type="NCBI Taxonomy" id="3115820"/>
    <lineage>
        <taxon>Bacteria</taxon>
        <taxon>Pseudomonadati</taxon>
        <taxon>Pseudomonadota</taxon>
        <taxon>Gammaproteobacteria</taxon>
        <taxon>Lysobacterales</taxon>
        <taxon>Lysobacteraceae</taxon>
        <taxon>Aquilutibacter</taxon>
    </lineage>
</organism>
<evidence type="ECO:0000313" key="6">
    <source>
        <dbReference type="Proteomes" id="UP001356170"/>
    </source>
</evidence>
<dbReference type="InterPro" id="IPR022496">
    <property type="entry name" value="T6A_TsaB"/>
</dbReference>
<feature type="domain" description="Gcp-like" evidence="4">
    <location>
        <begin position="29"/>
        <end position="149"/>
    </location>
</feature>
<dbReference type="EMBL" id="JAZHBO010000001">
    <property type="protein sequence ID" value="MEF2154711.1"/>
    <property type="molecule type" value="Genomic_DNA"/>
</dbReference>
<dbReference type="InterPro" id="IPR000905">
    <property type="entry name" value="Gcp-like_dom"/>
</dbReference>
<evidence type="ECO:0000256" key="2">
    <source>
        <dbReference type="ARBA" id="ARBA00019012"/>
    </source>
</evidence>
<dbReference type="NCBIfam" id="TIGR03725">
    <property type="entry name" value="T6A_YeaZ"/>
    <property type="match status" value="1"/>
</dbReference>
<dbReference type="GO" id="GO:0061711">
    <property type="term" value="F:tRNA N(6)-L-threonylcarbamoyladenine synthase activity"/>
    <property type="evidence" value="ECO:0007669"/>
    <property type="project" value="UniProtKB-EC"/>
</dbReference>
<evidence type="ECO:0000256" key="1">
    <source>
        <dbReference type="ARBA" id="ARBA00010493"/>
    </source>
</evidence>
<dbReference type="InterPro" id="IPR043129">
    <property type="entry name" value="ATPase_NBD"/>
</dbReference>
<dbReference type="RefSeq" id="WP_331702880.1">
    <property type="nucleotide sequence ID" value="NZ_JAZHBO010000001.1"/>
</dbReference>
<protein>
    <recommendedName>
        <fullName evidence="2">tRNA threonylcarbamoyladenosine biosynthesis protein TsaB</fullName>
    </recommendedName>
    <alternativeName>
        <fullName evidence="3">t(6)A37 threonylcarbamoyladenosine biosynthesis protein TsaB</fullName>
    </alternativeName>
</protein>
<name>A0ABU7UW02_9GAMM</name>
<dbReference type="CDD" id="cd24032">
    <property type="entry name" value="ASKHA_NBD_TsaB"/>
    <property type="match status" value="1"/>
</dbReference>
<gene>
    <name evidence="5" type="primary">tsaB</name>
    <name evidence="5" type="ORF">V3390_00425</name>
</gene>